<sequence length="519" mass="57608">MRFRILAGLLAFALSPTAARADWMQASSEHFVIYADDSERDISRFSEQLEQYHSALEFTLMRSPAVPSPSNRVTVYVVRNQNAVRKLYGTDNKYIGGFYIPRAGGSLAIVPRVDAGNGVADFSMVTLLHEYAHHFLISANAMAMPRWLSEGAAEFFASASFKKDGGLMLGRPAQHRAGELFYAKDVKVADLLDPTEYEKQEKRSYDAFYGKSWLLYHYLTFEKARSGQLDKYLDLLHDGSSMRDAALEAFGDFDVLEKELDQYLNRRRMQAFNLPARLIKIGPIKVRRLSDGEAAMMPIRIRSRRGVDAEEAKALLDEAREVAARYPDDPAVLSALAEAEYDAGDNAEAIAAADKALARDPSQVNAYVQKGYALFSMARDADDPAQAYKTARAPFVALNHRENDHPLPLIYFYRSFANQGVEPPPLAIAGLIRASQLAPFDLGLRMNLATALIRLGRQREAMIALRPIAYNPHGRGLANVARAMLARLESDPEWNGTDMATLVDTGDEGEDESNAPSSP</sequence>
<dbReference type="SUPFAM" id="SSF48452">
    <property type="entry name" value="TPR-like"/>
    <property type="match status" value="1"/>
</dbReference>
<feature type="chain" id="PRO_5045906181" description="DUF1570 domain-containing protein" evidence="2">
    <location>
        <begin position="22"/>
        <end position="519"/>
    </location>
</feature>
<dbReference type="InterPro" id="IPR011464">
    <property type="entry name" value="DUF1570"/>
</dbReference>
<dbReference type="RefSeq" id="WP_188822842.1">
    <property type="nucleotide sequence ID" value="NZ_BMLK01000028.1"/>
</dbReference>
<accession>A0ABQ2K0A3</accession>
<gene>
    <name evidence="4" type="ORF">GCM10011349_41140</name>
</gene>
<proteinExistence type="predicted"/>
<evidence type="ECO:0000313" key="4">
    <source>
        <dbReference type="EMBL" id="GGN60005.1"/>
    </source>
</evidence>
<dbReference type="Pfam" id="PF07607">
    <property type="entry name" value="DUF1570"/>
    <property type="match status" value="1"/>
</dbReference>
<comment type="caution">
    <text evidence="4">The sequence shown here is derived from an EMBL/GenBank/DDBJ whole genome shotgun (WGS) entry which is preliminary data.</text>
</comment>
<dbReference type="Gene3D" id="1.25.40.10">
    <property type="entry name" value="Tetratricopeptide repeat domain"/>
    <property type="match status" value="1"/>
</dbReference>
<dbReference type="Proteomes" id="UP000605099">
    <property type="component" value="Unassembled WGS sequence"/>
</dbReference>
<dbReference type="InterPro" id="IPR011990">
    <property type="entry name" value="TPR-like_helical_dom_sf"/>
</dbReference>
<feature type="signal peptide" evidence="2">
    <location>
        <begin position="1"/>
        <end position="21"/>
    </location>
</feature>
<dbReference type="EMBL" id="BMLK01000028">
    <property type="protein sequence ID" value="GGN60005.1"/>
    <property type="molecule type" value="Genomic_DNA"/>
</dbReference>
<evidence type="ECO:0000256" key="1">
    <source>
        <dbReference type="SAM" id="MobiDB-lite"/>
    </source>
</evidence>
<evidence type="ECO:0000256" key="2">
    <source>
        <dbReference type="SAM" id="SignalP"/>
    </source>
</evidence>
<reference evidence="5" key="1">
    <citation type="journal article" date="2019" name="Int. J. Syst. Evol. Microbiol.">
        <title>The Global Catalogue of Microorganisms (GCM) 10K type strain sequencing project: providing services to taxonomists for standard genome sequencing and annotation.</title>
        <authorList>
            <consortium name="The Broad Institute Genomics Platform"/>
            <consortium name="The Broad Institute Genome Sequencing Center for Infectious Disease"/>
            <person name="Wu L."/>
            <person name="Ma J."/>
        </authorList>
    </citation>
    <scope>NUCLEOTIDE SEQUENCE [LARGE SCALE GENOMIC DNA]</scope>
    <source>
        <strain evidence="5">CGMCC 1.6784</strain>
    </source>
</reference>
<protein>
    <recommendedName>
        <fullName evidence="3">DUF1570 domain-containing protein</fullName>
    </recommendedName>
</protein>
<organism evidence="4 5">
    <name type="scientific">Novosphingobium indicum</name>
    <dbReference type="NCBI Taxonomy" id="462949"/>
    <lineage>
        <taxon>Bacteria</taxon>
        <taxon>Pseudomonadati</taxon>
        <taxon>Pseudomonadota</taxon>
        <taxon>Alphaproteobacteria</taxon>
        <taxon>Sphingomonadales</taxon>
        <taxon>Sphingomonadaceae</taxon>
        <taxon>Novosphingobium</taxon>
    </lineage>
</organism>
<feature type="domain" description="DUF1570" evidence="3">
    <location>
        <begin position="126"/>
        <end position="223"/>
    </location>
</feature>
<feature type="region of interest" description="Disordered" evidence="1">
    <location>
        <begin position="495"/>
        <end position="519"/>
    </location>
</feature>
<evidence type="ECO:0000259" key="3">
    <source>
        <dbReference type="Pfam" id="PF07607"/>
    </source>
</evidence>
<evidence type="ECO:0000313" key="5">
    <source>
        <dbReference type="Proteomes" id="UP000605099"/>
    </source>
</evidence>
<name>A0ABQ2K0A3_9SPHN</name>
<keyword evidence="2" id="KW-0732">Signal</keyword>
<keyword evidence="5" id="KW-1185">Reference proteome</keyword>